<dbReference type="Proteomes" id="UP000298663">
    <property type="component" value="Unassembled WGS sequence"/>
</dbReference>
<dbReference type="STRING" id="34508.A0A4U5NUA3"/>
<dbReference type="InterPro" id="IPR042201">
    <property type="entry name" value="FH2_Formin_sf"/>
</dbReference>
<name>A0A4U5NUA3_STECR</name>
<comment type="caution">
    <text evidence="3">The sequence shown here is derived from an EMBL/GenBank/DDBJ whole genome shotgun (WGS) entry which is preliminary data.</text>
</comment>
<organism evidence="3 4">
    <name type="scientific">Steinernema carpocapsae</name>
    <name type="common">Entomopathogenic nematode</name>
    <dbReference type="NCBI Taxonomy" id="34508"/>
    <lineage>
        <taxon>Eukaryota</taxon>
        <taxon>Metazoa</taxon>
        <taxon>Ecdysozoa</taxon>
        <taxon>Nematoda</taxon>
        <taxon>Chromadorea</taxon>
        <taxon>Rhabditida</taxon>
        <taxon>Tylenchina</taxon>
        <taxon>Panagrolaimomorpha</taxon>
        <taxon>Strongyloidoidea</taxon>
        <taxon>Steinernematidae</taxon>
        <taxon>Steinernema</taxon>
    </lineage>
</organism>
<evidence type="ECO:0000259" key="2">
    <source>
        <dbReference type="PROSITE" id="PS51444"/>
    </source>
</evidence>
<dbReference type="PANTHER" id="PTHR46345:SF8">
    <property type="entry name" value="FORMIN 3, ISOFORM B"/>
    <property type="match status" value="1"/>
</dbReference>
<evidence type="ECO:0000313" key="4">
    <source>
        <dbReference type="Proteomes" id="UP000298663"/>
    </source>
</evidence>
<keyword evidence="4" id="KW-1185">Reference proteome</keyword>
<dbReference type="EMBL" id="AZBU02000003">
    <property type="protein sequence ID" value="TKR86790.1"/>
    <property type="molecule type" value="Genomic_DNA"/>
</dbReference>
<feature type="region of interest" description="Disordered" evidence="1">
    <location>
        <begin position="156"/>
        <end position="263"/>
    </location>
</feature>
<dbReference type="Pfam" id="PF02181">
    <property type="entry name" value="FH2"/>
    <property type="match status" value="1"/>
</dbReference>
<reference evidence="3 4" key="1">
    <citation type="journal article" date="2015" name="Genome Biol.">
        <title>Comparative genomics of Steinernema reveals deeply conserved gene regulatory networks.</title>
        <authorList>
            <person name="Dillman A.R."/>
            <person name="Macchietto M."/>
            <person name="Porter C.F."/>
            <person name="Rogers A."/>
            <person name="Williams B."/>
            <person name="Antoshechkin I."/>
            <person name="Lee M.M."/>
            <person name="Goodwin Z."/>
            <person name="Lu X."/>
            <person name="Lewis E.E."/>
            <person name="Goodrich-Blair H."/>
            <person name="Stock S.P."/>
            <person name="Adams B.J."/>
            <person name="Sternberg P.W."/>
            <person name="Mortazavi A."/>
        </authorList>
    </citation>
    <scope>NUCLEOTIDE SEQUENCE [LARGE SCALE GENOMIC DNA]</scope>
    <source>
        <strain evidence="3 4">ALL</strain>
    </source>
</reference>
<dbReference type="InterPro" id="IPR015425">
    <property type="entry name" value="FH2_Formin"/>
</dbReference>
<evidence type="ECO:0000256" key="1">
    <source>
        <dbReference type="SAM" id="MobiDB-lite"/>
    </source>
</evidence>
<gene>
    <name evidence="3" type="ORF">L596_011308</name>
</gene>
<feature type="compositionally biased region" description="Pro residues" evidence="1">
    <location>
        <begin position="209"/>
        <end position="240"/>
    </location>
</feature>
<feature type="domain" description="FH2" evidence="2">
    <location>
        <begin position="269"/>
        <end position="655"/>
    </location>
</feature>
<reference evidence="3 4" key="2">
    <citation type="journal article" date="2019" name="G3 (Bethesda)">
        <title>Hybrid Assembly of the Genome of the Entomopathogenic Nematode Steinernema carpocapsae Identifies the X-Chromosome.</title>
        <authorList>
            <person name="Serra L."/>
            <person name="Macchietto M."/>
            <person name="Macias-Munoz A."/>
            <person name="McGill C.J."/>
            <person name="Rodriguez I.M."/>
            <person name="Rodriguez B."/>
            <person name="Murad R."/>
            <person name="Mortazavi A."/>
        </authorList>
    </citation>
    <scope>NUCLEOTIDE SEQUENCE [LARGE SCALE GENOMIC DNA]</scope>
    <source>
        <strain evidence="3 4">ALL</strain>
    </source>
</reference>
<dbReference type="SMART" id="SM00498">
    <property type="entry name" value="FH2"/>
    <property type="match status" value="1"/>
</dbReference>
<dbReference type="Gene3D" id="1.20.58.2220">
    <property type="entry name" value="Formin, FH2 domain"/>
    <property type="match status" value="1"/>
</dbReference>
<dbReference type="AlphaFoldDB" id="A0A4U5NUA3"/>
<evidence type="ECO:0000313" key="3">
    <source>
        <dbReference type="EMBL" id="TKR86790.1"/>
    </source>
</evidence>
<dbReference type="OrthoDB" id="1668162at2759"/>
<accession>A0A4U5NUA3</accession>
<sequence>MGRKRHRKYSKWAPEEAWKTMLKCLNEVGLEKRDATTQTLEVILDSASLNQLLSPPELVNNNYLEAPDHVKGQARSSRKLGTVAAPDLKCVMTCDAETQTSVPKEFVEACCSATSACGDVGTPRSSRRLTQGIAKKINRRNLTTVITGSELNVASEAPMPKAIRRPRSVSRPRTSHQLKRSNTAGAADALFCTTPQKQAKNPETDDPPAALPNPPSAQPAPPASVSGPPPPPPPPPPPGTPRIGCLPGPPPPPPSSLTPSLNGIRGLLGMNEYNKNKKTTTITWDAVPKVALQGKKTIWNSYKPPKLPEGIRNQLELVFERPVTGTPKRSNQATPVKIRELLGLEHKRALLIEIILAKFRPLGPLELVREIVERADNLDPDKLVKLRDHFPTDDELNVYLNAADEESLSDAERFCYHAARCKTLRLRVELIVFKEELTNEIKLCNDSVEKMDAAADVLENNELIQTFLHRCLQFGNFLNQDSYAKKAEGFSLNSLVDRVLRAKGTGRNSSSTLVDLLATYAESDYVGLKDVLKVLREASRDVLSEVETSAIKIRDSLLDVQSKVNRCEDSKLIQECLQLFEEATKSSDKVLLSVRKLREKERVLREFYCASKEETPLNDLVRVVSVALTILDDAIFAQQMRKERLARRGSALRTL</sequence>
<feature type="compositionally biased region" description="Basic residues" evidence="1">
    <location>
        <begin position="162"/>
        <end position="179"/>
    </location>
</feature>
<protein>
    <recommendedName>
        <fullName evidence="2">FH2 domain-containing protein</fullName>
    </recommendedName>
</protein>
<feature type="compositionally biased region" description="Pro residues" evidence="1">
    <location>
        <begin position="247"/>
        <end position="256"/>
    </location>
</feature>
<dbReference type="SUPFAM" id="SSF101447">
    <property type="entry name" value="Formin homology 2 domain (FH2 domain)"/>
    <property type="match status" value="1"/>
</dbReference>
<dbReference type="PROSITE" id="PS51444">
    <property type="entry name" value="FH2"/>
    <property type="match status" value="1"/>
</dbReference>
<dbReference type="PANTHER" id="PTHR46345">
    <property type="entry name" value="INVERTED FORMIN-2"/>
    <property type="match status" value="1"/>
</dbReference>
<proteinExistence type="predicted"/>